<dbReference type="EMBL" id="CP003359">
    <property type="protein sequence ID" value="AGB42266.1"/>
    <property type="molecule type" value="Genomic_DNA"/>
</dbReference>
<evidence type="ECO:0000256" key="1">
    <source>
        <dbReference type="SAM" id="SignalP"/>
    </source>
</evidence>
<reference evidence="3" key="1">
    <citation type="submission" date="2012-02" db="EMBL/GenBank/DDBJ databases">
        <title>The complete genome of Halobacteroides halobius DSM 5150.</title>
        <authorList>
            <person name="Lucas S."/>
            <person name="Copeland A."/>
            <person name="Lapidus A."/>
            <person name="Glavina del Rio T."/>
            <person name="Dalin E."/>
            <person name="Tice H."/>
            <person name="Bruce D."/>
            <person name="Goodwin L."/>
            <person name="Pitluck S."/>
            <person name="Peters L."/>
            <person name="Mikhailova N."/>
            <person name="Gu W."/>
            <person name="Kyrpides N."/>
            <person name="Mavromatis K."/>
            <person name="Ivanova N."/>
            <person name="Brettin T."/>
            <person name="Detter J.C."/>
            <person name="Han C."/>
            <person name="Larimer F."/>
            <person name="Land M."/>
            <person name="Hauser L."/>
            <person name="Markowitz V."/>
            <person name="Cheng J.-F."/>
            <person name="Hugenholtz P."/>
            <person name="Woyke T."/>
            <person name="Wu D."/>
            <person name="Tindall B."/>
            <person name="Pomrenke H."/>
            <person name="Brambilla E."/>
            <person name="Klenk H.-P."/>
            <person name="Eisen J.A."/>
        </authorList>
    </citation>
    <scope>NUCLEOTIDE SEQUENCE [LARGE SCALE GENOMIC DNA]</scope>
    <source>
        <strain evidence="3">ATCC 35273 / DSM 5150 / MD-1</strain>
    </source>
</reference>
<feature type="chain" id="PRO_5003944441" description="Outer membrane protein beta-barrel domain-containing protein" evidence="1">
    <location>
        <begin position="22"/>
        <end position="216"/>
    </location>
</feature>
<dbReference type="KEGG" id="hhl:Halha_2392"/>
<sequence length="216" mass="24436">MKKTRIILLVILILSSLPAAAQERWRFDFLLGVPYNFSTPLSIEQEGYDDINLGNADYESKPFVNPIYYSWRLGRWKRDSAWELELLHQKLHLQNKLREVDHFEVSHGYNLITINRAWQSDSLTYRLGAGIVLAHPQTTIRGKTLFEQGGVLDTGYYIAGPTLQVAVDKKFPVTNRLYIITEGKLTASHAIIPISGGQAKVPNLALHGLLGLGYKF</sequence>
<dbReference type="Proteomes" id="UP000010880">
    <property type="component" value="Chromosome"/>
</dbReference>
<organism evidence="2 3">
    <name type="scientific">Halobacteroides halobius (strain ATCC 35273 / DSM 5150 / MD-1)</name>
    <dbReference type="NCBI Taxonomy" id="748449"/>
    <lineage>
        <taxon>Bacteria</taxon>
        <taxon>Bacillati</taxon>
        <taxon>Bacillota</taxon>
        <taxon>Clostridia</taxon>
        <taxon>Halanaerobiales</taxon>
        <taxon>Halobacteroidaceae</taxon>
        <taxon>Halobacteroides</taxon>
    </lineage>
</organism>
<dbReference type="AlphaFoldDB" id="L0KB73"/>
<dbReference type="RefSeq" id="WP_015327980.1">
    <property type="nucleotide sequence ID" value="NC_019978.1"/>
</dbReference>
<feature type="signal peptide" evidence="1">
    <location>
        <begin position="1"/>
        <end position="21"/>
    </location>
</feature>
<evidence type="ECO:0000313" key="3">
    <source>
        <dbReference type="Proteomes" id="UP000010880"/>
    </source>
</evidence>
<keyword evidence="1" id="KW-0732">Signal</keyword>
<name>L0KB73_HALHC</name>
<dbReference type="HOGENOM" id="CLU_1276176_0_0_9"/>
<dbReference type="eggNOG" id="ENOG5034BXN">
    <property type="taxonomic scope" value="Bacteria"/>
</dbReference>
<dbReference type="STRING" id="748449.Halha_2392"/>
<evidence type="ECO:0008006" key="4">
    <source>
        <dbReference type="Google" id="ProtNLM"/>
    </source>
</evidence>
<evidence type="ECO:0000313" key="2">
    <source>
        <dbReference type="EMBL" id="AGB42266.1"/>
    </source>
</evidence>
<dbReference type="OrthoDB" id="5917052at2"/>
<proteinExistence type="predicted"/>
<protein>
    <recommendedName>
        <fullName evidence="4">Outer membrane protein beta-barrel domain-containing protein</fullName>
    </recommendedName>
</protein>
<gene>
    <name evidence="2" type="ordered locus">Halha_2392</name>
</gene>
<keyword evidence="3" id="KW-1185">Reference proteome</keyword>
<accession>L0KB73</accession>